<dbReference type="PROSITE" id="PS50937">
    <property type="entry name" value="HTH_MERR_2"/>
    <property type="match status" value="1"/>
</dbReference>
<dbReference type="GO" id="GO:0003700">
    <property type="term" value="F:DNA-binding transcription factor activity"/>
    <property type="evidence" value="ECO:0007669"/>
    <property type="project" value="InterPro"/>
</dbReference>
<dbReference type="Pfam" id="PF13411">
    <property type="entry name" value="MerR_1"/>
    <property type="match status" value="1"/>
</dbReference>
<dbReference type="PRINTS" id="PR00040">
    <property type="entry name" value="HTHMERR"/>
</dbReference>
<evidence type="ECO:0000313" key="1">
    <source>
        <dbReference type="EMBL" id="RAV80710.1"/>
    </source>
</evidence>
<dbReference type="PANTHER" id="PTHR30204:SF96">
    <property type="entry name" value="CHROMOSOME-ANCHORING PROTEIN RACA"/>
    <property type="match status" value="1"/>
</dbReference>
<accession>A0A178HD47</accession>
<dbReference type="Proteomes" id="UP000251923">
    <property type="component" value="Unassembled WGS sequence"/>
</dbReference>
<sequence length="256" mass="29050">MLNEEKKGSESMATYTSGELAKLAGVTVRTVQYYHKRGLVLPTSISEGGRRLYSQGDLNQMKTICFLKDLGFSLDDIKQVLDEDNARDLIDLLIDQQIQALEAKRQEEEAQLDRLRALQKSLNSFTDLSATGLSSIAKMMNKRKHVQQLHLFILLTALPISLLAGLAIFLLVTQGNFAWLALYFILAIPYGLGISRYYFKQVAYICPECHYDFQPDLMAAIFAKHTPYTRKLTCPHCHYHGYCVETLAQKEGDHHE</sequence>
<dbReference type="SUPFAM" id="SSF46955">
    <property type="entry name" value="Putative DNA-binding domain"/>
    <property type="match status" value="1"/>
</dbReference>
<dbReference type="PANTHER" id="PTHR30204">
    <property type="entry name" value="REDOX-CYCLING DRUG-SENSING TRANSCRIPTIONAL ACTIVATOR SOXR"/>
    <property type="match status" value="1"/>
</dbReference>
<dbReference type="InterPro" id="IPR000551">
    <property type="entry name" value="MerR-type_HTH_dom"/>
</dbReference>
<comment type="caution">
    <text evidence="1">The sequence shown here is derived from an EMBL/GenBank/DDBJ whole genome shotgun (WGS) entry which is preliminary data.</text>
</comment>
<organism evidence="1 2">
    <name type="scientific">Aerococcus urinae</name>
    <dbReference type="NCBI Taxonomy" id="1376"/>
    <lineage>
        <taxon>Bacteria</taxon>
        <taxon>Bacillati</taxon>
        <taxon>Bacillota</taxon>
        <taxon>Bacilli</taxon>
        <taxon>Lactobacillales</taxon>
        <taxon>Aerococcaceae</taxon>
        <taxon>Aerococcus</taxon>
    </lineage>
</organism>
<dbReference type="CDD" id="cd01106">
    <property type="entry name" value="HTH_TipAL-Mta"/>
    <property type="match status" value="1"/>
</dbReference>
<dbReference type="SMART" id="SM00422">
    <property type="entry name" value="HTH_MERR"/>
    <property type="match status" value="1"/>
</dbReference>
<protein>
    <submittedName>
        <fullName evidence="1">MerR family transcriptional regulator</fullName>
    </submittedName>
</protein>
<name>A0A178HD47_9LACT</name>
<dbReference type="InterPro" id="IPR009061">
    <property type="entry name" value="DNA-bd_dom_put_sf"/>
</dbReference>
<dbReference type="EMBL" id="QMHM01000004">
    <property type="protein sequence ID" value="RAV80710.1"/>
    <property type="molecule type" value="Genomic_DNA"/>
</dbReference>
<dbReference type="Gene3D" id="1.10.1660.10">
    <property type="match status" value="1"/>
</dbReference>
<gene>
    <name evidence="1" type="ORF">DBT54_03500</name>
</gene>
<dbReference type="InterPro" id="IPR047057">
    <property type="entry name" value="MerR_fam"/>
</dbReference>
<dbReference type="AlphaFoldDB" id="A0A178HD47"/>
<proteinExistence type="predicted"/>
<dbReference type="GO" id="GO:0003677">
    <property type="term" value="F:DNA binding"/>
    <property type="evidence" value="ECO:0007669"/>
    <property type="project" value="InterPro"/>
</dbReference>
<reference evidence="1 2" key="1">
    <citation type="submission" date="2018-04" db="EMBL/GenBank/DDBJ databases">
        <title>Aerococcus urinae genomes.</title>
        <authorList>
            <person name="Hilt E."/>
            <person name="Gilbert N.M."/>
            <person name="Thomas-White K."/>
            <person name="Putonti C."/>
            <person name="Lewis A.L."/>
            <person name="Visck K.L."/>
            <person name="Wolfe A.J."/>
        </authorList>
    </citation>
    <scope>NUCLEOTIDE SEQUENCE [LARGE SCALE GENOMIC DNA]</scope>
    <source>
        <strain evidence="1 2">UMB7480</strain>
    </source>
</reference>
<evidence type="ECO:0000313" key="2">
    <source>
        <dbReference type="Proteomes" id="UP000251923"/>
    </source>
</evidence>